<keyword evidence="9 10" id="KW-0472">Membrane</keyword>
<evidence type="ECO:0000256" key="5">
    <source>
        <dbReference type="ARBA" id="ARBA00022519"/>
    </source>
</evidence>
<evidence type="ECO:0000313" key="12">
    <source>
        <dbReference type="EMBL" id="SIS95448.1"/>
    </source>
</evidence>
<dbReference type="EMBL" id="FTOQ01000007">
    <property type="protein sequence ID" value="SIS95448.1"/>
    <property type="molecule type" value="Genomic_DNA"/>
</dbReference>
<keyword evidence="5" id="KW-0997">Cell inner membrane</keyword>
<dbReference type="AlphaFoldDB" id="A0A1N7NB26"/>
<evidence type="ECO:0000256" key="10">
    <source>
        <dbReference type="SAM" id="Phobius"/>
    </source>
</evidence>
<dbReference type="Pfam" id="PF12693">
    <property type="entry name" value="GspL_C"/>
    <property type="match status" value="1"/>
</dbReference>
<dbReference type="GO" id="GO:0009276">
    <property type="term" value="C:Gram-negative-bacterium-type cell wall"/>
    <property type="evidence" value="ECO:0007669"/>
    <property type="project" value="InterPro"/>
</dbReference>
<dbReference type="Proteomes" id="UP000186684">
    <property type="component" value="Unassembled WGS sequence"/>
</dbReference>
<keyword evidence="4" id="KW-1003">Cell membrane</keyword>
<keyword evidence="13" id="KW-1185">Reference proteome</keyword>
<dbReference type="InterPro" id="IPR007812">
    <property type="entry name" value="T2SS_protein-GspL"/>
</dbReference>
<name>A0A1N7NB26_9RHOB</name>
<sequence>MTGQPSIIAVGAPPPERGKYILAVPGELAPIQRFDLPKAVKGAARIAIARQQLTDRLGSGAGGLDVIPMGGADWTRAVVCSRKDLQSWCETEAARDARCVAVLPDMLTLPSAEETLVAEVRGDRLLARGGLDDGLAAPISLAAPLMDRLIAGNALTRVHVAGDVSNDLQGLFDRFDLEPAAPPNGPTRPAIDLRDALAASDSTGLWLWGAAAGFAFVAFGLWAAGIWLETRNLRDNAAQVRAETVAVLREGLIPNAPILDIRQQVAQAMTRQSGESRSSAGSAVDLLSRATIALFGTGLEVRTISYERAANALDIDVSAGTFADVDALVASLDGSGLEAVATGMRNGPDGGVVAQLRMTFQEVTQ</sequence>
<evidence type="ECO:0000256" key="7">
    <source>
        <dbReference type="ARBA" id="ARBA00022927"/>
    </source>
</evidence>
<dbReference type="GO" id="GO:0015627">
    <property type="term" value="C:type II protein secretion system complex"/>
    <property type="evidence" value="ECO:0007669"/>
    <property type="project" value="InterPro"/>
</dbReference>
<dbReference type="Gene3D" id="3.30.420.380">
    <property type="match status" value="1"/>
</dbReference>
<dbReference type="InterPro" id="IPR025691">
    <property type="entry name" value="GspL_pp_dom"/>
</dbReference>
<evidence type="ECO:0000256" key="4">
    <source>
        <dbReference type="ARBA" id="ARBA00022475"/>
    </source>
</evidence>
<evidence type="ECO:0000256" key="1">
    <source>
        <dbReference type="ARBA" id="ARBA00004533"/>
    </source>
</evidence>
<keyword evidence="7" id="KW-0653">Protein transport</keyword>
<keyword evidence="3" id="KW-0813">Transport</keyword>
<keyword evidence="8 10" id="KW-1133">Transmembrane helix</keyword>
<reference evidence="13" key="1">
    <citation type="submission" date="2017-01" db="EMBL/GenBank/DDBJ databases">
        <authorList>
            <person name="Varghese N."/>
            <person name="Submissions S."/>
        </authorList>
    </citation>
    <scope>NUCLEOTIDE SEQUENCE [LARGE SCALE GENOMIC DNA]</scope>
    <source>
        <strain evidence="13">DSM 29430</strain>
    </source>
</reference>
<dbReference type="GO" id="GO:0015628">
    <property type="term" value="P:protein secretion by the type II secretion system"/>
    <property type="evidence" value="ECO:0007669"/>
    <property type="project" value="InterPro"/>
</dbReference>
<evidence type="ECO:0000256" key="2">
    <source>
        <dbReference type="ARBA" id="ARBA00005318"/>
    </source>
</evidence>
<evidence type="ECO:0000313" key="13">
    <source>
        <dbReference type="Proteomes" id="UP000186684"/>
    </source>
</evidence>
<keyword evidence="6 10" id="KW-0812">Transmembrane</keyword>
<evidence type="ECO:0000256" key="6">
    <source>
        <dbReference type="ARBA" id="ARBA00022692"/>
    </source>
</evidence>
<comment type="similarity">
    <text evidence="2">Belongs to the GSP L family.</text>
</comment>
<proteinExistence type="inferred from homology"/>
<dbReference type="GO" id="GO:0005886">
    <property type="term" value="C:plasma membrane"/>
    <property type="evidence" value="ECO:0007669"/>
    <property type="project" value="UniProtKB-SubCell"/>
</dbReference>
<organism evidence="12 13">
    <name type="scientific">Roseivivax lentus</name>
    <dbReference type="NCBI Taxonomy" id="633194"/>
    <lineage>
        <taxon>Bacteria</taxon>
        <taxon>Pseudomonadati</taxon>
        <taxon>Pseudomonadota</taxon>
        <taxon>Alphaproteobacteria</taxon>
        <taxon>Rhodobacterales</taxon>
        <taxon>Roseobacteraceae</taxon>
        <taxon>Roseivivax</taxon>
    </lineage>
</organism>
<evidence type="ECO:0000259" key="11">
    <source>
        <dbReference type="Pfam" id="PF12693"/>
    </source>
</evidence>
<accession>A0A1N7NB26</accession>
<gene>
    <name evidence="12" type="ORF">SAMN05421759_107146</name>
</gene>
<evidence type="ECO:0000256" key="3">
    <source>
        <dbReference type="ARBA" id="ARBA00022448"/>
    </source>
</evidence>
<protein>
    <submittedName>
        <fullName evidence="12">Type II secretion system protein L</fullName>
    </submittedName>
</protein>
<evidence type="ECO:0000256" key="9">
    <source>
        <dbReference type="ARBA" id="ARBA00023136"/>
    </source>
</evidence>
<comment type="subcellular location">
    <subcellularLocation>
        <location evidence="1">Cell inner membrane</location>
    </subcellularLocation>
</comment>
<feature type="transmembrane region" description="Helical" evidence="10">
    <location>
        <begin position="205"/>
        <end position="228"/>
    </location>
</feature>
<dbReference type="NCBIfam" id="TIGR01709">
    <property type="entry name" value="typeII_sec_gspL"/>
    <property type="match status" value="1"/>
</dbReference>
<dbReference type="STRING" id="633194.SAMN05421759_107146"/>
<feature type="domain" description="GspL periplasmic" evidence="11">
    <location>
        <begin position="208"/>
        <end position="339"/>
    </location>
</feature>
<evidence type="ECO:0000256" key="8">
    <source>
        <dbReference type="ARBA" id="ARBA00022989"/>
    </source>
</evidence>